<comment type="caution">
    <text evidence="1">The sequence shown here is derived from an EMBL/GenBank/DDBJ whole genome shotgun (WGS) entry which is preliminary data.</text>
</comment>
<dbReference type="InterPro" id="IPR013792">
    <property type="entry name" value="RNA3'P_cycl/enolpyr_Trfase_a/b"/>
</dbReference>
<reference evidence="1 2" key="1">
    <citation type="journal article" date="2021" name="BMC Genomics">
        <title>Datura genome reveals duplications of psychoactive alkaloid biosynthetic genes and high mutation rate following tissue culture.</title>
        <authorList>
            <person name="Rajewski A."/>
            <person name="Carter-House D."/>
            <person name="Stajich J."/>
            <person name="Litt A."/>
        </authorList>
    </citation>
    <scope>NUCLEOTIDE SEQUENCE [LARGE SCALE GENOMIC DNA]</scope>
    <source>
        <strain evidence="1">AR-01</strain>
    </source>
</reference>
<evidence type="ECO:0000313" key="2">
    <source>
        <dbReference type="Proteomes" id="UP000823775"/>
    </source>
</evidence>
<dbReference type="PANTHER" id="PTHR43783:SF1">
    <property type="entry name" value="UDP-N-ACETYLGLUCOSAMINE 1-CARBOXYVINYLTRANSFERASE"/>
    <property type="match status" value="1"/>
</dbReference>
<keyword evidence="2" id="KW-1185">Reference proteome</keyword>
<gene>
    <name evidence="1" type="ORF">HAX54_010592</name>
</gene>
<dbReference type="InterPro" id="IPR050068">
    <property type="entry name" value="MurA_subfamily"/>
</dbReference>
<dbReference type="PANTHER" id="PTHR43783">
    <property type="entry name" value="UDP-N-ACETYLGLUCOSAMINE 1-CARBOXYVINYLTRANSFERASE"/>
    <property type="match status" value="1"/>
</dbReference>
<name>A0ABS8TID8_DATST</name>
<sequence>MPIELFAAFSKDNCIFMSSFCTVTELQKFGAKIQVCGSRAIVSGKGNASLVAEGITEISGISHVDRGYESLEMKLQGLGANVTRTIKQFTIPDVVCCCRIYK</sequence>
<proteinExistence type="predicted"/>
<protein>
    <recommendedName>
        <fullName evidence="3">UDP-N-acetylglucosamine 1-carboxyvinyltransferase</fullName>
    </recommendedName>
</protein>
<dbReference type="InterPro" id="IPR036968">
    <property type="entry name" value="Enolpyruvate_Tfrase_sf"/>
</dbReference>
<evidence type="ECO:0000313" key="1">
    <source>
        <dbReference type="EMBL" id="MCD7470611.1"/>
    </source>
</evidence>
<organism evidence="1 2">
    <name type="scientific">Datura stramonium</name>
    <name type="common">Jimsonweed</name>
    <name type="synonym">Common thornapple</name>
    <dbReference type="NCBI Taxonomy" id="4076"/>
    <lineage>
        <taxon>Eukaryota</taxon>
        <taxon>Viridiplantae</taxon>
        <taxon>Streptophyta</taxon>
        <taxon>Embryophyta</taxon>
        <taxon>Tracheophyta</taxon>
        <taxon>Spermatophyta</taxon>
        <taxon>Magnoliopsida</taxon>
        <taxon>eudicotyledons</taxon>
        <taxon>Gunneridae</taxon>
        <taxon>Pentapetalae</taxon>
        <taxon>asterids</taxon>
        <taxon>lamiids</taxon>
        <taxon>Solanales</taxon>
        <taxon>Solanaceae</taxon>
        <taxon>Solanoideae</taxon>
        <taxon>Datureae</taxon>
        <taxon>Datura</taxon>
    </lineage>
</organism>
<dbReference type="SUPFAM" id="SSF55205">
    <property type="entry name" value="EPT/RTPC-like"/>
    <property type="match status" value="1"/>
</dbReference>
<dbReference type="Proteomes" id="UP000823775">
    <property type="component" value="Unassembled WGS sequence"/>
</dbReference>
<accession>A0ABS8TID8</accession>
<dbReference type="Gene3D" id="3.65.10.10">
    <property type="entry name" value="Enolpyruvate transferase domain"/>
    <property type="match status" value="1"/>
</dbReference>
<evidence type="ECO:0008006" key="3">
    <source>
        <dbReference type="Google" id="ProtNLM"/>
    </source>
</evidence>
<dbReference type="EMBL" id="JACEIK010001588">
    <property type="protein sequence ID" value="MCD7470611.1"/>
    <property type="molecule type" value="Genomic_DNA"/>
</dbReference>